<organism evidence="8 9">
    <name type="scientific">Anopheles quadriannulatus</name>
    <name type="common">Mosquito</name>
    <dbReference type="NCBI Taxonomy" id="34691"/>
    <lineage>
        <taxon>Eukaryota</taxon>
        <taxon>Metazoa</taxon>
        <taxon>Ecdysozoa</taxon>
        <taxon>Arthropoda</taxon>
        <taxon>Hexapoda</taxon>
        <taxon>Insecta</taxon>
        <taxon>Pterygota</taxon>
        <taxon>Neoptera</taxon>
        <taxon>Endopterygota</taxon>
        <taxon>Diptera</taxon>
        <taxon>Nematocera</taxon>
        <taxon>Culicoidea</taxon>
        <taxon>Culicidae</taxon>
        <taxon>Anophelinae</taxon>
        <taxon>Anopheles</taxon>
    </lineage>
</organism>
<dbReference type="GO" id="GO:0046872">
    <property type="term" value="F:metal ion binding"/>
    <property type="evidence" value="ECO:0007669"/>
    <property type="project" value="UniProtKB-KW"/>
</dbReference>
<dbReference type="GO" id="GO:0004659">
    <property type="term" value="F:prenyltransferase activity"/>
    <property type="evidence" value="ECO:0007669"/>
    <property type="project" value="InterPro"/>
</dbReference>
<evidence type="ECO:0000256" key="7">
    <source>
        <dbReference type="RuleBase" id="RU004466"/>
    </source>
</evidence>
<dbReference type="InterPro" id="IPR008949">
    <property type="entry name" value="Isoprenoid_synthase_dom_sf"/>
</dbReference>
<dbReference type="GO" id="GO:0005739">
    <property type="term" value="C:mitochondrion"/>
    <property type="evidence" value="ECO:0007669"/>
    <property type="project" value="TreeGrafter"/>
</dbReference>
<evidence type="ECO:0000256" key="2">
    <source>
        <dbReference type="ARBA" id="ARBA00006706"/>
    </source>
</evidence>
<evidence type="ECO:0000256" key="6">
    <source>
        <dbReference type="ARBA" id="ARBA00023229"/>
    </source>
</evidence>
<name>A0A3F2Z201_ANOQN</name>
<dbReference type="VEuPathDB" id="VectorBase:AQUA017070"/>
<keyword evidence="5" id="KW-0460">Magnesium</keyword>
<dbReference type="GO" id="GO:1990234">
    <property type="term" value="C:transferase complex"/>
    <property type="evidence" value="ECO:0007669"/>
    <property type="project" value="TreeGrafter"/>
</dbReference>
<dbReference type="GO" id="GO:0008299">
    <property type="term" value="P:isoprenoid biosynthetic process"/>
    <property type="evidence" value="ECO:0007669"/>
    <property type="project" value="UniProtKB-KW"/>
</dbReference>
<dbReference type="PANTHER" id="PTHR12001:SF69">
    <property type="entry name" value="ALL TRANS-POLYPRENYL-DIPHOSPHATE SYNTHASE PDSS1"/>
    <property type="match status" value="1"/>
</dbReference>
<dbReference type="InterPro" id="IPR000092">
    <property type="entry name" value="Polyprenyl_synt"/>
</dbReference>
<dbReference type="AlphaFoldDB" id="A0A3F2Z201"/>
<dbReference type="Gene3D" id="1.10.600.10">
    <property type="entry name" value="Farnesyl Diphosphate Synthase"/>
    <property type="match status" value="1"/>
</dbReference>
<reference evidence="8" key="1">
    <citation type="submission" date="2020-05" db="UniProtKB">
        <authorList>
            <consortium name="EnsemblMetazoa"/>
        </authorList>
    </citation>
    <scope>IDENTIFICATION</scope>
    <source>
        <strain evidence="8">SANGQUA</strain>
    </source>
</reference>
<keyword evidence="4" id="KW-0479">Metal-binding</keyword>
<comment type="similarity">
    <text evidence="2 7">Belongs to the FPP/GGPP synthase family.</text>
</comment>
<accession>A0A3F2Z201</accession>
<evidence type="ECO:0008006" key="10">
    <source>
        <dbReference type="Google" id="ProtNLM"/>
    </source>
</evidence>
<dbReference type="EnsemblMetazoa" id="AQUA017070-RA">
    <property type="protein sequence ID" value="AQUA017070-PA"/>
    <property type="gene ID" value="AQUA017070"/>
</dbReference>
<evidence type="ECO:0000256" key="4">
    <source>
        <dbReference type="ARBA" id="ARBA00022723"/>
    </source>
</evidence>
<evidence type="ECO:0000256" key="5">
    <source>
        <dbReference type="ARBA" id="ARBA00022842"/>
    </source>
</evidence>
<evidence type="ECO:0000313" key="8">
    <source>
        <dbReference type="EnsemblMetazoa" id="AQUA017070-PA"/>
    </source>
</evidence>
<dbReference type="Pfam" id="PF00348">
    <property type="entry name" value="polyprenyl_synt"/>
    <property type="match status" value="1"/>
</dbReference>
<evidence type="ECO:0000256" key="3">
    <source>
        <dbReference type="ARBA" id="ARBA00022679"/>
    </source>
</evidence>
<dbReference type="PANTHER" id="PTHR12001">
    <property type="entry name" value="GERANYLGERANYL PYROPHOSPHATE SYNTHASE"/>
    <property type="match status" value="1"/>
</dbReference>
<evidence type="ECO:0000256" key="1">
    <source>
        <dbReference type="ARBA" id="ARBA00001946"/>
    </source>
</evidence>
<proteinExistence type="inferred from homology"/>
<keyword evidence="3 7" id="KW-0808">Transferase</keyword>
<keyword evidence="6" id="KW-0414">Isoprene biosynthesis</keyword>
<evidence type="ECO:0000313" key="9">
    <source>
        <dbReference type="Proteomes" id="UP000076407"/>
    </source>
</evidence>
<dbReference type="GO" id="GO:0006744">
    <property type="term" value="P:ubiquinone biosynthetic process"/>
    <property type="evidence" value="ECO:0007669"/>
    <property type="project" value="TreeGrafter"/>
</dbReference>
<keyword evidence="9" id="KW-1185">Reference proteome</keyword>
<protein>
    <recommendedName>
        <fullName evidence="10">Decaprenyl-diphosphate synthase subunit 1</fullName>
    </recommendedName>
</protein>
<dbReference type="InterPro" id="IPR033749">
    <property type="entry name" value="Polyprenyl_synt_CS"/>
</dbReference>
<dbReference type="PROSITE" id="PS00723">
    <property type="entry name" value="POLYPRENYL_SYNTHASE_1"/>
    <property type="match status" value="1"/>
</dbReference>
<dbReference type="SUPFAM" id="SSF48576">
    <property type="entry name" value="Terpenoid synthases"/>
    <property type="match status" value="1"/>
</dbReference>
<dbReference type="Proteomes" id="UP000076407">
    <property type="component" value="Unassembled WGS sequence"/>
</dbReference>
<comment type="cofactor">
    <cofactor evidence="1">
        <name>Mg(2+)</name>
        <dbReference type="ChEBI" id="CHEBI:18420"/>
    </cofactor>
</comment>
<sequence length="349" mass="37833">MACLSSSNRACVRVVQEKLCQLLAVSKGPLGQQQQQQQRDLSLPASGPVVNVGGDGGGGGGGHRAALLSAGSGGPPLVAHSVSGPIKRSFYTGRGNFIQPAAALAPARAGVRVPVGTGALFELNQKCSATANLHPCMRGYSSVHTQQPAGPIREYNIDPYILLEDELKYIFEDIRQEISRATNHQELNKIAVYYFDGQGKAFRPMVAILMAKALNYHMHNENSDVMNAQRQIAMISEMIHTASLVHDDVIDQSFARRGKPSVNVLWNHKKVTQAGDYILAVASMLLARLKHDEVTHILSQVLTDLVRRCAVRCGRADGRAKLPVRAQPRARLPVRGRSARLRVELGSDG</sequence>
<dbReference type="STRING" id="34691.A0A3F2Z201"/>
<dbReference type="GO" id="GO:0042811">
    <property type="term" value="P:pheromone biosynthetic process"/>
    <property type="evidence" value="ECO:0007669"/>
    <property type="project" value="UniProtKB-ARBA"/>
</dbReference>